<reference evidence="1 2" key="1">
    <citation type="journal article" date="2021" name="Sci. Rep.">
        <title>The distribution of antibiotic resistance genes in chicken gut microbiota commensals.</title>
        <authorList>
            <person name="Juricova H."/>
            <person name="Matiasovicova J."/>
            <person name="Kubasova T."/>
            <person name="Cejkova D."/>
            <person name="Rychlik I."/>
        </authorList>
    </citation>
    <scope>NUCLEOTIDE SEQUENCE [LARGE SCALE GENOMIC DNA]</scope>
    <source>
        <strain evidence="1 2">An819</strain>
    </source>
</reference>
<dbReference type="Gene3D" id="2.60.120.260">
    <property type="entry name" value="Galactose-binding domain-like"/>
    <property type="match status" value="2"/>
</dbReference>
<dbReference type="EMBL" id="JACJJL010000002">
    <property type="protein sequence ID" value="MBM6660586.1"/>
    <property type="molecule type" value="Genomic_DNA"/>
</dbReference>
<dbReference type="Proteomes" id="UP000764045">
    <property type="component" value="Unassembled WGS sequence"/>
</dbReference>
<evidence type="ECO:0000313" key="2">
    <source>
        <dbReference type="Proteomes" id="UP000764045"/>
    </source>
</evidence>
<keyword evidence="2" id="KW-1185">Reference proteome</keyword>
<sequence>MRKGLTLLLLTAAIALVCWAVFRPRTDLQKVRQHYANDSLKLAAANFLLDNMDDKFAYAGKEIERFDTIFGLFNRCIVKEGDLQPDPQPVVELWDSLTAAGGNFNIRRLDKLYDERHLTAAFIEDNIDAAFDAWQSIPDSVITKDFRMFCEYVLPYRIGREIPEQSRRRLFSQYRGMRDTMMTDISKAWKVMDNLLRRKLGYKNSQLLWRYPVSMSVSQFEKARRGACLHVCEYYVHVLRAMGIPATIDFVDSWGNRGGGHCWVVAMKDSTRQFAIDALSGRSFRFTYKPAKIWRRTFSKQNVEETAYGHVPPGLLDPYRIDVTDKYKDTHNFTISCDASLAGKLSNKPYAVLCVFDRDRLVAVDYGKVAGVGRFCFHGVAGGNVYIAASYDDGKLSPISAPFLLDNDGTITMITASGTERQTMKLKRKYPRFKRMETFARSMQRSRVEAADNAAFKGAVTLMTVKAIPHDVNDSTISCTKKYRYIRWKMLDDHSGNIAEVMFFGKHTSGGNELPLKGAVIGSPASSGGQTAPFRNAMDGDYATYFSKRVGEVSFVGLDLGAGNEAYLTRVKFYPRSDTNFILPGDNYELLIWANGKWTSVGRQVAKGHELTFMNVPKGALYLLRDLTKGNEERIFTYEKGKQVWR</sequence>
<dbReference type="AlphaFoldDB" id="A0A938WHC8"/>
<dbReference type="PANTHER" id="PTHR35532:SF5">
    <property type="entry name" value="CARBOHYDRATE-BINDING DOMAIN-CONTAINING PROTEIN"/>
    <property type="match status" value="1"/>
</dbReference>
<evidence type="ECO:0000313" key="1">
    <source>
        <dbReference type="EMBL" id="MBM6660586.1"/>
    </source>
</evidence>
<protein>
    <submittedName>
        <fullName evidence="1">Transglutaminase domain-containing protein</fullName>
    </submittedName>
</protein>
<dbReference type="PANTHER" id="PTHR35532">
    <property type="entry name" value="SIMILAR TO POLYHYDROXYALKANOATE DEPOLYMERASE"/>
    <property type="match status" value="1"/>
</dbReference>
<dbReference type="SUPFAM" id="SSF54001">
    <property type="entry name" value="Cysteine proteinases"/>
    <property type="match status" value="1"/>
</dbReference>
<dbReference type="InterPro" id="IPR038765">
    <property type="entry name" value="Papain-like_cys_pep_sf"/>
</dbReference>
<accession>A0A938WHC8</accession>
<organism evidence="1 2">
    <name type="scientific">Marseilla massiliensis</name>
    <dbReference type="NCBI Taxonomy" id="1841864"/>
    <lineage>
        <taxon>Bacteria</taxon>
        <taxon>Pseudomonadati</taxon>
        <taxon>Bacteroidota</taxon>
        <taxon>Bacteroidia</taxon>
        <taxon>Bacteroidales</taxon>
        <taxon>Prevotellaceae</taxon>
        <taxon>Marseilla</taxon>
    </lineage>
</organism>
<dbReference type="RefSeq" id="WP_205107457.1">
    <property type="nucleotide sequence ID" value="NZ_JACJJL010000002.1"/>
</dbReference>
<comment type="caution">
    <text evidence="1">The sequence shown here is derived from an EMBL/GenBank/DDBJ whole genome shotgun (WGS) entry which is preliminary data.</text>
</comment>
<gene>
    <name evidence="1" type="ORF">H6B30_02260</name>
</gene>
<name>A0A938WHC8_9BACT</name>
<proteinExistence type="predicted"/>